<dbReference type="PANTHER" id="PTHR34483">
    <property type="entry name" value="OS09G0129800 PROTEIN"/>
    <property type="match status" value="1"/>
</dbReference>
<dbReference type="EMBL" id="JACEFO010001905">
    <property type="protein sequence ID" value="KAF8694509.1"/>
    <property type="molecule type" value="Genomic_DNA"/>
</dbReference>
<proteinExistence type="predicted"/>
<reference evidence="2" key="1">
    <citation type="submission" date="2020-07" db="EMBL/GenBank/DDBJ databases">
        <title>Genome sequence and genetic diversity analysis of an under-domesticated orphan crop, white fonio (Digitaria exilis).</title>
        <authorList>
            <person name="Bennetzen J.L."/>
            <person name="Chen S."/>
            <person name="Ma X."/>
            <person name="Wang X."/>
            <person name="Yssel A.E.J."/>
            <person name="Chaluvadi S.R."/>
            <person name="Johnson M."/>
            <person name="Gangashetty P."/>
            <person name="Hamidou F."/>
            <person name="Sanogo M.D."/>
            <person name="Zwaenepoel A."/>
            <person name="Wallace J."/>
            <person name="Van De Peer Y."/>
            <person name="Van Deynze A."/>
        </authorList>
    </citation>
    <scope>NUCLEOTIDE SEQUENCE</scope>
    <source>
        <tissue evidence="2">Leaves</tissue>
    </source>
</reference>
<keyword evidence="1" id="KW-0812">Transmembrane</keyword>
<evidence type="ECO:0000256" key="1">
    <source>
        <dbReference type="SAM" id="Phobius"/>
    </source>
</evidence>
<name>A0A835EGM0_9POAL</name>
<keyword evidence="1" id="KW-1133">Transmembrane helix</keyword>
<dbReference type="AlphaFoldDB" id="A0A835EGM0"/>
<keyword evidence="3" id="KW-1185">Reference proteome</keyword>
<comment type="caution">
    <text evidence="2">The sequence shown here is derived from an EMBL/GenBank/DDBJ whole genome shotgun (WGS) entry which is preliminary data.</text>
</comment>
<keyword evidence="1" id="KW-0472">Membrane</keyword>
<dbReference type="OrthoDB" id="737323at2759"/>
<feature type="transmembrane region" description="Helical" evidence="1">
    <location>
        <begin position="33"/>
        <end position="52"/>
    </location>
</feature>
<gene>
    <name evidence="2" type="ORF">HU200_038255</name>
</gene>
<evidence type="ECO:0000313" key="3">
    <source>
        <dbReference type="Proteomes" id="UP000636709"/>
    </source>
</evidence>
<feature type="transmembrane region" description="Helical" evidence="1">
    <location>
        <begin position="142"/>
        <end position="175"/>
    </location>
</feature>
<feature type="transmembrane region" description="Helical" evidence="1">
    <location>
        <begin position="99"/>
        <end position="121"/>
    </location>
</feature>
<feature type="transmembrane region" description="Helical" evidence="1">
    <location>
        <begin position="187"/>
        <end position="212"/>
    </location>
</feature>
<dbReference type="PANTHER" id="PTHR34483:SF5">
    <property type="entry name" value="TRANSMEMBRANE PROTEIN"/>
    <property type="match status" value="1"/>
</dbReference>
<feature type="transmembrane region" description="Helical" evidence="1">
    <location>
        <begin position="275"/>
        <end position="297"/>
    </location>
</feature>
<dbReference type="Proteomes" id="UP000636709">
    <property type="component" value="Unassembled WGS sequence"/>
</dbReference>
<accession>A0A835EGM0</accession>
<feature type="transmembrane region" description="Helical" evidence="1">
    <location>
        <begin position="233"/>
        <end position="255"/>
    </location>
</feature>
<evidence type="ECO:0000313" key="2">
    <source>
        <dbReference type="EMBL" id="KAF8694509.1"/>
    </source>
</evidence>
<protein>
    <submittedName>
        <fullName evidence="2">Uncharacterized protein</fullName>
    </submittedName>
</protein>
<sequence>MAATTTKQSLNTNTSPFNFLKEGLLLHSHNRRLFASIFAIYVVSNSLFLLAYELGVQPFAFNVSHDLYALNHTSPRTPRYTHLLRQLHGDSRSLLLANVFYLVSGLIFSSITELLAVFAAVTTRSGESHTFATLLGRAKAQLKGPVLTVAFVYLLHIFSIALLSAMAVLFVFLALRRYLGLLLVDGLVLLVAYSLYVYVSFVCSLAVVVAVAEPGSRGGAGAVWRAWRLVKGSLGRAMILVSVMGVLAVVFSPFYWLAKICSLSKMVSGAMLLRFLYAVQMAAVELFGVCAMTAFYYECKERDQQEDPEMEYLKLLPVVQDV</sequence>
<organism evidence="2 3">
    <name type="scientific">Digitaria exilis</name>
    <dbReference type="NCBI Taxonomy" id="1010633"/>
    <lineage>
        <taxon>Eukaryota</taxon>
        <taxon>Viridiplantae</taxon>
        <taxon>Streptophyta</taxon>
        <taxon>Embryophyta</taxon>
        <taxon>Tracheophyta</taxon>
        <taxon>Spermatophyta</taxon>
        <taxon>Magnoliopsida</taxon>
        <taxon>Liliopsida</taxon>
        <taxon>Poales</taxon>
        <taxon>Poaceae</taxon>
        <taxon>PACMAD clade</taxon>
        <taxon>Panicoideae</taxon>
        <taxon>Panicodae</taxon>
        <taxon>Paniceae</taxon>
        <taxon>Anthephorinae</taxon>
        <taxon>Digitaria</taxon>
    </lineage>
</organism>